<organism evidence="4 5">
    <name type="scientific">Acanthamoeba castellanii (strain ATCC 30010 / Neff)</name>
    <dbReference type="NCBI Taxonomy" id="1257118"/>
    <lineage>
        <taxon>Eukaryota</taxon>
        <taxon>Amoebozoa</taxon>
        <taxon>Discosea</taxon>
        <taxon>Longamoebia</taxon>
        <taxon>Centramoebida</taxon>
        <taxon>Acanthamoebidae</taxon>
        <taxon>Acanthamoeba</taxon>
    </lineage>
</organism>
<evidence type="ECO:0000313" key="5">
    <source>
        <dbReference type="Proteomes" id="UP000011083"/>
    </source>
</evidence>
<dbReference type="EMBL" id="KB007848">
    <property type="protein sequence ID" value="ELR23809.1"/>
    <property type="molecule type" value="Genomic_DNA"/>
</dbReference>
<feature type="compositionally biased region" description="Basic and acidic residues" evidence="2">
    <location>
        <begin position="288"/>
        <end position="298"/>
    </location>
</feature>
<gene>
    <name evidence="4" type="ORF">ACA1_297750</name>
</gene>
<dbReference type="CDD" id="cd08774">
    <property type="entry name" value="14-3-3"/>
    <property type="match status" value="1"/>
</dbReference>
<dbReference type="GeneID" id="14924808"/>
<evidence type="ECO:0000256" key="1">
    <source>
        <dbReference type="ARBA" id="ARBA00006141"/>
    </source>
</evidence>
<keyword evidence="5" id="KW-1185">Reference proteome</keyword>
<dbReference type="InterPro" id="IPR000308">
    <property type="entry name" value="14-3-3"/>
</dbReference>
<accession>L8HE45</accession>
<feature type="non-terminal residue" evidence="4">
    <location>
        <position position="1"/>
    </location>
</feature>
<dbReference type="Gene3D" id="1.20.190.20">
    <property type="entry name" value="14-3-3 domain"/>
    <property type="match status" value="1"/>
</dbReference>
<dbReference type="SMART" id="SM00101">
    <property type="entry name" value="14_3_3"/>
    <property type="match status" value="1"/>
</dbReference>
<name>L8HE45_ACACF</name>
<dbReference type="SUPFAM" id="SSF48445">
    <property type="entry name" value="14-3-3 protein"/>
    <property type="match status" value="1"/>
</dbReference>
<dbReference type="KEGG" id="acan:ACA1_297750"/>
<comment type="similarity">
    <text evidence="1">Belongs to the 14-3-3 family.</text>
</comment>
<dbReference type="AlphaFoldDB" id="L8HE45"/>
<protein>
    <recommendedName>
        <fullName evidence="3">14-3-3 domain-containing protein</fullName>
    </recommendedName>
</protein>
<evidence type="ECO:0000313" key="4">
    <source>
        <dbReference type="EMBL" id="ELR23809.1"/>
    </source>
</evidence>
<dbReference type="InterPro" id="IPR036815">
    <property type="entry name" value="14-3-3_dom_sf"/>
</dbReference>
<proteinExistence type="inferred from homology"/>
<sequence length="307" mass="33858">MADTARRNDLRGFAIVAQEALRWADMAEAMRTLVVETQALERDEQELLALAYRNLLQPIRSAWHTITSLLPSPDHPNPCALVGGGGKEAAIRRYREKLEADVLGVCEEVIALLQPLQVASRHDAASLVFLHKMAGDYHRYMAEVTTGAERARAEENAISAYVAGSALAKRVLAGSAPLRLGLALNYSVLCHHHLDQLAQAIAIAQAAVEAAEVGLAGLSREDREDSGSKRGLLVSNLKEWRAEQRRRQQQAEAESKKQALVAAALRDAEDQPQTKSDYECYDDDDNKENESWRSRDFDGIDLLPPSL</sequence>
<dbReference type="STRING" id="1257118.L8HE45"/>
<dbReference type="InterPro" id="IPR023410">
    <property type="entry name" value="14-3-3_domain"/>
</dbReference>
<dbReference type="OrthoDB" id="10260625at2759"/>
<feature type="domain" description="14-3-3" evidence="3">
    <location>
        <begin position="7"/>
        <end position="254"/>
    </location>
</feature>
<dbReference type="Proteomes" id="UP000011083">
    <property type="component" value="Unassembled WGS sequence"/>
</dbReference>
<feature type="region of interest" description="Disordered" evidence="2">
    <location>
        <begin position="247"/>
        <end position="307"/>
    </location>
</feature>
<evidence type="ECO:0000256" key="2">
    <source>
        <dbReference type="SAM" id="MobiDB-lite"/>
    </source>
</evidence>
<evidence type="ECO:0000259" key="3">
    <source>
        <dbReference type="SMART" id="SM00101"/>
    </source>
</evidence>
<reference evidence="4 5" key="1">
    <citation type="journal article" date="2013" name="Genome Biol.">
        <title>Genome of Acanthamoeba castellanii highlights extensive lateral gene transfer and early evolution of tyrosine kinase signaling.</title>
        <authorList>
            <person name="Clarke M."/>
            <person name="Lohan A.J."/>
            <person name="Liu B."/>
            <person name="Lagkouvardos I."/>
            <person name="Roy S."/>
            <person name="Zafar N."/>
            <person name="Bertelli C."/>
            <person name="Schilde C."/>
            <person name="Kianianmomeni A."/>
            <person name="Burglin T.R."/>
            <person name="Frech C."/>
            <person name="Turcotte B."/>
            <person name="Kopec K.O."/>
            <person name="Synnott J.M."/>
            <person name="Choo C."/>
            <person name="Paponov I."/>
            <person name="Finkler A."/>
            <person name="Soon Heng Tan C."/>
            <person name="Hutchins A.P."/>
            <person name="Weinmeier T."/>
            <person name="Rattei T."/>
            <person name="Chu J.S."/>
            <person name="Gimenez G."/>
            <person name="Irimia M."/>
            <person name="Rigden D.J."/>
            <person name="Fitzpatrick D.A."/>
            <person name="Lorenzo-Morales J."/>
            <person name="Bateman A."/>
            <person name="Chiu C.H."/>
            <person name="Tang P."/>
            <person name="Hegemann P."/>
            <person name="Fromm H."/>
            <person name="Raoult D."/>
            <person name="Greub G."/>
            <person name="Miranda-Saavedra D."/>
            <person name="Chen N."/>
            <person name="Nash P."/>
            <person name="Ginger M.L."/>
            <person name="Horn M."/>
            <person name="Schaap P."/>
            <person name="Caler L."/>
            <person name="Loftus B."/>
        </authorList>
    </citation>
    <scope>NUCLEOTIDE SEQUENCE [LARGE SCALE GENOMIC DNA]</scope>
    <source>
        <strain evidence="4 5">Neff</strain>
    </source>
</reference>
<dbReference type="PANTHER" id="PTHR18860">
    <property type="entry name" value="14-3-3 PROTEIN"/>
    <property type="match status" value="1"/>
</dbReference>
<dbReference type="VEuPathDB" id="AmoebaDB:ACA1_297750"/>
<dbReference type="Pfam" id="PF00244">
    <property type="entry name" value="14-3-3"/>
    <property type="match status" value="1"/>
</dbReference>
<dbReference type="RefSeq" id="XP_004353337.1">
    <property type="nucleotide sequence ID" value="XM_004353285.1"/>
</dbReference>
<dbReference type="PRINTS" id="PR00305">
    <property type="entry name" value="1433ZETA"/>
</dbReference>